<accession>A0A4R8IR11</accession>
<dbReference type="EMBL" id="SOQX01000006">
    <property type="protein sequence ID" value="TDX99996.1"/>
    <property type="molecule type" value="Genomic_DNA"/>
</dbReference>
<name>A0A4R8IR11_9GAMM</name>
<evidence type="ECO:0000313" key="2">
    <source>
        <dbReference type="Proteomes" id="UP000294914"/>
    </source>
</evidence>
<dbReference type="InterPro" id="IPR029063">
    <property type="entry name" value="SAM-dependent_MTases_sf"/>
</dbReference>
<dbReference type="Proteomes" id="UP000294914">
    <property type="component" value="Unassembled WGS sequence"/>
</dbReference>
<proteinExistence type="predicted"/>
<dbReference type="SUPFAM" id="SSF53335">
    <property type="entry name" value="S-adenosyl-L-methionine-dependent methyltransferases"/>
    <property type="match status" value="1"/>
</dbReference>
<reference evidence="1 2" key="1">
    <citation type="submission" date="2019-03" db="EMBL/GenBank/DDBJ databases">
        <title>Genomic Encyclopedia of Type Strains, Phase IV (KMG-IV): sequencing the most valuable type-strain genomes for metagenomic binning, comparative biology and taxonomic classification.</title>
        <authorList>
            <person name="Goeker M."/>
        </authorList>
    </citation>
    <scope>NUCLEOTIDE SEQUENCE [LARGE SCALE GENOMIC DNA]</scope>
    <source>
        <strain evidence="1 2">DSM 16326</strain>
    </source>
</reference>
<keyword evidence="2" id="KW-1185">Reference proteome</keyword>
<organism evidence="1 2">
    <name type="scientific">Thiohalophilus thiocyanatoxydans</name>
    <dbReference type="NCBI Taxonomy" id="381308"/>
    <lineage>
        <taxon>Bacteria</taxon>
        <taxon>Pseudomonadati</taxon>
        <taxon>Pseudomonadota</taxon>
        <taxon>Gammaproteobacteria</taxon>
        <taxon>Thiohalomonadales</taxon>
        <taxon>Thiohalophilaceae</taxon>
        <taxon>Thiohalophilus</taxon>
    </lineage>
</organism>
<dbReference type="RefSeq" id="WP_134084373.1">
    <property type="nucleotide sequence ID" value="NZ_SOQX01000006.1"/>
</dbReference>
<dbReference type="AlphaFoldDB" id="A0A4R8IR11"/>
<dbReference type="Pfam" id="PF13489">
    <property type="entry name" value="Methyltransf_23"/>
    <property type="match status" value="1"/>
</dbReference>
<dbReference type="Gene3D" id="3.40.50.150">
    <property type="entry name" value="Vaccinia Virus protein VP39"/>
    <property type="match status" value="2"/>
</dbReference>
<comment type="caution">
    <text evidence="1">The sequence shown here is derived from an EMBL/GenBank/DDBJ whole genome shotgun (WGS) entry which is preliminary data.</text>
</comment>
<dbReference type="GO" id="GO:0032259">
    <property type="term" value="P:methylation"/>
    <property type="evidence" value="ECO:0007669"/>
    <property type="project" value="UniProtKB-KW"/>
</dbReference>
<sequence length="224" mass="25065">MKNRAELHANPVACPLCHHPAEFFCADRRRRFFRCPQCELISADPGAHLDSAAEKAVYDRHDNDPADPRYRAFLAQLSEPLLARLSPGMAGLDYGCGPGPTLSGMLREAGMAMHDYDPIYAPDATLLEREYDFVTCTEVVEHFCDPATAWPQLAARVRPGGWLGVMTWLVSDPDPQAFRSWGYKGDPTHVSFYRPATFEWLGRTLGFEVEFVAPRVILMHKPAG</sequence>
<gene>
    <name evidence="1" type="ORF">EDC23_2157</name>
</gene>
<evidence type="ECO:0000313" key="1">
    <source>
        <dbReference type="EMBL" id="TDX99996.1"/>
    </source>
</evidence>
<keyword evidence="1" id="KW-0808">Transferase</keyword>
<protein>
    <submittedName>
        <fullName evidence="1">Methyltransferase family protein</fullName>
    </submittedName>
</protein>
<dbReference type="OrthoDB" id="9791944at2"/>
<keyword evidence="1" id="KW-0489">Methyltransferase</keyword>
<dbReference type="GO" id="GO:0008168">
    <property type="term" value="F:methyltransferase activity"/>
    <property type="evidence" value="ECO:0007669"/>
    <property type="project" value="UniProtKB-KW"/>
</dbReference>